<evidence type="ECO:0000259" key="6">
    <source>
        <dbReference type="Pfam" id="PF01343"/>
    </source>
</evidence>
<feature type="transmembrane region" description="Helical" evidence="5">
    <location>
        <begin position="20"/>
        <end position="40"/>
    </location>
</feature>
<sequence length="317" mass="33633">MSLDADLIVERRRTRRKLVFWRVGALLLLAILAVGAVVVATGGDLGNKNRDQIARVTVSGLMVGDPDLISMLDRIAKDDAVKGVLVAVDSPGGATTAGEILYSALRKVSDEKPVAASVGTLAASAGYMAALAADRIFAHRTSLAGSIGVFIEFGNVAKLLDNLGVEVDAVKSAPLKGEPSMLTPEVPGVRAALASIVDDTYQWFVDVVAERRNLPRDEALKLADGRVFTGRQALDLKLVDEIGGEDEAVTWLKSREGVGKNLPVVDWTPEGGYDGFGFLTRAGTFVLGRLGIDMSAFWGAKPALDGLVSLWHPQVLD</sequence>
<dbReference type="PANTHER" id="PTHR42987:SF6">
    <property type="entry name" value="PROTEINASE IV"/>
    <property type="match status" value="1"/>
</dbReference>
<dbReference type="NCBIfam" id="TIGR00706">
    <property type="entry name" value="SppA_dom"/>
    <property type="match status" value="1"/>
</dbReference>
<dbReference type="RefSeq" id="WP_157775732.1">
    <property type="nucleotide sequence ID" value="NZ_LT960614.1"/>
</dbReference>
<evidence type="ECO:0000256" key="1">
    <source>
        <dbReference type="ARBA" id="ARBA00008683"/>
    </source>
</evidence>
<reference evidence="8" key="1">
    <citation type="submission" date="2017-09" db="EMBL/GenBank/DDBJ databases">
        <title>Genome sequence of Nannocystis excedens DSM 71.</title>
        <authorList>
            <person name="Blom J."/>
        </authorList>
    </citation>
    <scope>NUCLEOTIDE SEQUENCE [LARGE SCALE GENOMIC DNA]</scope>
    <source>
        <strain evidence="8">type strain: E19</strain>
    </source>
</reference>
<name>A0A2C9DBZ3_9HYPH</name>
<evidence type="ECO:0000313" key="8">
    <source>
        <dbReference type="Proteomes" id="UP000223606"/>
    </source>
</evidence>
<dbReference type="EMBL" id="LT960614">
    <property type="protein sequence ID" value="SON57241.1"/>
    <property type="molecule type" value="Genomic_DNA"/>
</dbReference>
<keyword evidence="2" id="KW-0645">Protease</keyword>
<evidence type="ECO:0000256" key="3">
    <source>
        <dbReference type="ARBA" id="ARBA00022801"/>
    </source>
</evidence>
<evidence type="ECO:0000256" key="5">
    <source>
        <dbReference type="SAM" id="Phobius"/>
    </source>
</evidence>
<dbReference type="KEGG" id="hdi:HDIA_3700"/>
<organism evidence="7 8">
    <name type="scientific">Hartmannibacter diazotrophicus</name>
    <dbReference type="NCBI Taxonomy" id="1482074"/>
    <lineage>
        <taxon>Bacteria</taxon>
        <taxon>Pseudomonadati</taxon>
        <taxon>Pseudomonadota</taxon>
        <taxon>Alphaproteobacteria</taxon>
        <taxon>Hyphomicrobiales</taxon>
        <taxon>Pleomorphomonadaceae</taxon>
        <taxon>Hartmannibacter</taxon>
    </lineage>
</organism>
<keyword evidence="3 7" id="KW-0378">Hydrolase</keyword>
<dbReference type="Proteomes" id="UP000223606">
    <property type="component" value="Chromosome 1"/>
</dbReference>
<dbReference type="Pfam" id="PF01343">
    <property type="entry name" value="Peptidase_S49"/>
    <property type="match status" value="1"/>
</dbReference>
<dbReference type="GO" id="GO:0006508">
    <property type="term" value="P:proteolysis"/>
    <property type="evidence" value="ECO:0007669"/>
    <property type="project" value="UniProtKB-KW"/>
</dbReference>
<keyword evidence="8" id="KW-1185">Reference proteome</keyword>
<accession>A0A2C9DBZ3</accession>
<dbReference type="Gene3D" id="6.20.330.10">
    <property type="match status" value="1"/>
</dbReference>
<dbReference type="AlphaFoldDB" id="A0A2C9DBZ3"/>
<dbReference type="OrthoDB" id="9764363at2"/>
<dbReference type="InterPro" id="IPR004635">
    <property type="entry name" value="Pept_S49_SppA"/>
</dbReference>
<feature type="domain" description="Peptidase S49" evidence="6">
    <location>
        <begin position="108"/>
        <end position="258"/>
    </location>
</feature>
<proteinExistence type="inferred from homology"/>
<dbReference type="CDD" id="cd07023">
    <property type="entry name" value="S49_Sppa_N_C"/>
    <property type="match status" value="1"/>
</dbReference>
<dbReference type="InterPro" id="IPR002142">
    <property type="entry name" value="Peptidase_S49"/>
</dbReference>
<dbReference type="Gene3D" id="3.90.226.10">
    <property type="entry name" value="2-enoyl-CoA Hydratase, Chain A, domain 1"/>
    <property type="match status" value="1"/>
</dbReference>
<evidence type="ECO:0000313" key="7">
    <source>
        <dbReference type="EMBL" id="SON57241.1"/>
    </source>
</evidence>
<dbReference type="GO" id="GO:0008236">
    <property type="term" value="F:serine-type peptidase activity"/>
    <property type="evidence" value="ECO:0007669"/>
    <property type="project" value="UniProtKB-KW"/>
</dbReference>
<comment type="similarity">
    <text evidence="1">Belongs to the peptidase S49 family.</text>
</comment>
<keyword evidence="5" id="KW-1133">Transmembrane helix</keyword>
<keyword evidence="5" id="KW-0472">Membrane</keyword>
<evidence type="ECO:0000256" key="2">
    <source>
        <dbReference type="ARBA" id="ARBA00022670"/>
    </source>
</evidence>
<dbReference type="InterPro" id="IPR047272">
    <property type="entry name" value="S49_SppA_C"/>
</dbReference>
<dbReference type="SUPFAM" id="SSF52096">
    <property type="entry name" value="ClpP/crotonase"/>
    <property type="match status" value="1"/>
</dbReference>
<protein>
    <submittedName>
        <fullName evidence="7">Putative signal peptide peptidase SppA</fullName>
        <ecNumber evidence="7">3.4.21.-</ecNumber>
    </submittedName>
</protein>
<keyword evidence="5" id="KW-0812">Transmembrane</keyword>
<dbReference type="PANTHER" id="PTHR42987">
    <property type="entry name" value="PEPTIDASE S49"/>
    <property type="match status" value="1"/>
</dbReference>
<gene>
    <name evidence="7" type="primary">sppA_4</name>
    <name evidence="7" type="ORF">HDIA_3700</name>
</gene>
<dbReference type="InterPro" id="IPR029045">
    <property type="entry name" value="ClpP/crotonase-like_dom_sf"/>
</dbReference>
<keyword evidence="4" id="KW-0720">Serine protease</keyword>
<dbReference type="EC" id="3.4.21.-" evidence="7"/>
<evidence type="ECO:0000256" key="4">
    <source>
        <dbReference type="ARBA" id="ARBA00022825"/>
    </source>
</evidence>